<accession>A0A9D2NU54</accession>
<keyword evidence="1" id="KW-0328">Glycosyltransferase</keyword>
<gene>
    <name evidence="1" type="ORF">H9757_00675</name>
</gene>
<dbReference type="Proteomes" id="UP000823894">
    <property type="component" value="Unassembled WGS sequence"/>
</dbReference>
<reference evidence="1" key="1">
    <citation type="journal article" date="2021" name="PeerJ">
        <title>Extensive microbial diversity within the chicken gut microbiome revealed by metagenomics and culture.</title>
        <authorList>
            <person name="Gilroy R."/>
            <person name="Ravi A."/>
            <person name="Getino M."/>
            <person name="Pursley I."/>
            <person name="Horton D.L."/>
            <person name="Alikhan N.F."/>
            <person name="Baker D."/>
            <person name="Gharbi K."/>
            <person name="Hall N."/>
            <person name="Watson M."/>
            <person name="Adriaenssens E.M."/>
            <person name="Foster-Nyarko E."/>
            <person name="Jarju S."/>
            <person name="Secka A."/>
            <person name="Antonio M."/>
            <person name="Oren A."/>
            <person name="Chaudhuri R.R."/>
            <person name="La Ragione R."/>
            <person name="Hildebrand F."/>
            <person name="Pallen M.J."/>
        </authorList>
    </citation>
    <scope>NUCLEOTIDE SEQUENCE</scope>
    <source>
        <strain evidence="1">ChiGjej1B1-1692</strain>
    </source>
</reference>
<dbReference type="Gene3D" id="3.40.50.2000">
    <property type="entry name" value="Glycogen Phosphorylase B"/>
    <property type="match status" value="1"/>
</dbReference>
<dbReference type="EMBL" id="DWWK01000009">
    <property type="protein sequence ID" value="HJC37571.1"/>
    <property type="molecule type" value="Genomic_DNA"/>
</dbReference>
<sequence length="428" mass="50006">MRDKISKLKNLIKKYGFAGTVKKAADYIRSNYLVKISLRERILMALHKKKVAAKIGKILDRDTYDRIVIWRSSFGWNVPLYQRPQHIFSNFAKQRTLVFYEVTRFTDDVPRMKKQADNLYLVNYANSAFSRILHEEIEKRNVPRYLQFYSTDWTMPAKKVREYMERGYKVVYEYIDDLNPHLAGTDQLPVNVKEKYDMAMNTPEIFVVVTAGALEKDVLEKRGSERLVYSSNGVDYAHFHDNCDENFRLDREFEEILEKGQPVIGYYGALAKWFDYDLLKKIDADGRYQVVLFGIKYDDSYDKSGVDKCRNVHFCGAKDYAVLQNYAARIDVLTIPFLINDITKATSPVKLFEYMALNKPIVTTDMDECRKYKSVLIGHDHDEFLAQLDRALALKADPEYMELLDSEALANTWKEKARCILDELAKYE</sequence>
<evidence type="ECO:0000313" key="1">
    <source>
        <dbReference type="EMBL" id="HJC37571.1"/>
    </source>
</evidence>
<keyword evidence="1" id="KW-0808">Transferase</keyword>
<reference evidence="1" key="2">
    <citation type="submission" date="2021-04" db="EMBL/GenBank/DDBJ databases">
        <authorList>
            <person name="Gilroy R."/>
        </authorList>
    </citation>
    <scope>NUCLEOTIDE SEQUENCE</scope>
    <source>
        <strain evidence="1">ChiGjej1B1-1692</strain>
    </source>
</reference>
<organism evidence="1 2">
    <name type="scientific">Candidatus Mediterraneibacter faecigallinarum</name>
    <dbReference type="NCBI Taxonomy" id="2838669"/>
    <lineage>
        <taxon>Bacteria</taxon>
        <taxon>Bacillati</taxon>
        <taxon>Bacillota</taxon>
        <taxon>Clostridia</taxon>
        <taxon>Lachnospirales</taxon>
        <taxon>Lachnospiraceae</taxon>
        <taxon>Mediterraneibacter</taxon>
    </lineage>
</organism>
<dbReference type="GO" id="GO:0016757">
    <property type="term" value="F:glycosyltransferase activity"/>
    <property type="evidence" value="ECO:0007669"/>
    <property type="project" value="UniProtKB-KW"/>
</dbReference>
<proteinExistence type="predicted"/>
<name>A0A9D2NU54_9FIRM</name>
<protein>
    <submittedName>
        <fullName evidence="1">Glycosyltransferase</fullName>
        <ecNumber evidence="1">2.4.-.-</ecNumber>
    </submittedName>
</protein>
<dbReference type="Pfam" id="PF13692">
    <property type="entry name" value="Glyco_trans_1_4"/>
    <property type="match status" value="1"/>
</dbReference>
<dbReference type="SUPFAM" id="SSF53756">
    <property type="entry name" value="UDP-Glycosyltransferase/glycogen phosphorylase"/>
    <property type="match status" value="1"/>
</dbReference>
<dbReference type="EC" id="2.4.-.-" evidence="1"/>
<evidence type="ECO:0000313" key="2">
    <source>
        <dbReference type="Proteomes" id="UP000823894"/>
    </source>
</evidence>
<comment type="caution">
    <text evidence="1">The sequence shown here is derived from an EMBL/GenBank/DDBJ whole genome shotgun (WGS) entry which is preliminary data.</text>
</comment>
<dbReference type="AlphaFoldDB" id="A0A9D2NU54"/>